<dbReference type="GO" id="GO:0006355">
    <property type="term" value="P:regulation of DNA-templated transcription"/>
    <property type="evidence" value="ECO:0007669"/>
    <property type="project" value="UniProtKB-UniRule"/>
</dbReference>
<dbReference type="SMART" id="SM01389">
    <property type="entry name" value="Spt4"/>
    <property type="match status" value="1"/>
</dbReference>
<dbReference type="PANTHER" id="PTHR40704">
    <property type="entry name" value="TRANSCRIPTION ELONGATION FACTOR SPT4"/>
    <property type="match status" value="1"/>
</dbReference>
<gene>
    <name evidence="2" type="primary">spt4</name>
    <name evidence="4" type="ORF">GIS02_00525</name>
</gene>
<reference evidence="4" key="1">
    <citation type="journal article" date="2020" name="MBio">
        <title>'Candidatus Ethanoperedens,' a Thermophilic Genus of Archaea Mediating the Anaerobic Oxidation of Ethane.</title>
        <authorList>
            <person name="Hahn C.J."/>
            <person name="Laso-Perez R."/>
            <person name="Vulcano F."/>
            <person name="Vaziourakis K.M."/>
            <person name="Stokke R."/>
            <person name="Steen I.H."/>
            <person name="Teske A."/>
            <person name="Boetius A."/>
            <person name="Liebeke M."/>
            <person name="Amann R."/>
            <person name="Knittel K."/>
            <person name="Wegener G."/>
        </authorList>
    </citation>
    <scope>NUCLEOTIDE SEQUENCE</scope>
    <source>
        <strain evidence="4">GoM-Arc1-LC-WB58</strain>
    </source>
</reference>
<keyword evidence="2" id="KW-0805">Transcription regulation</keyword>
<dbReference type="InterPro" id="IPR007178">
    <property type="entry name" value="Spt4_arch"/>
</dbReference>
<name>A0A848D619_9EURY</name>
<dbReference type="SUPFAM" id="SSF63393">
    <property type="entry name" value="RNA polymerase subunits"/>
    <property type="match status" value="1"/>
</dbReference>
<dbReference type="AlphaFoldDB" id="A0A848D619"/>
<comment type="subunit">
    <text evidence="2">Heterodimer composed of Spt4 and Spt5.</text>
</comment>
<keyword evidence="4" id="KW-0240">DNA-directed RNA polymerase</keyword>
<comment type="function">
    <text evidence="2">Stimulates transcription elongation.</text>
</comment>
<dbReference type="HAMAP" id="MF_00949">
    <property type="entry name" value="Spt4_arch"/>
    <property type="match status" value="1"/>
</dbReference>
<evidence type="ECO:0000256" key="1">
    <source>
        <dbReference type="ARBA" id="ARBA00023163"/>
    </source>
</evidence>
<dbReference type="NCBIfam" id="NF041664">
    <property type="entry name" value="RNAP_arch_Epp"/>
    <property type="match status" value="1"/>
</dbReference>
<feature type="binding site" evidence="2">
    <location>
        <position position="22"/>
    </location>
    <ligand>
        <name>Zn(2+)</name>
        <dbReference type="ChEBI" id="CHEBI:29105"/>
    </ligand>
</feature>
<dbReference type="Gene3D" id="2.20.28.90">
    <property type="match status" value="1"/>
</dbReference>
<comment type="caution">
    <text evidence="4">The sequence shown here is derived from an EMBL/GenBank/DDBJ whole genome shotgun (WGS) entry which is preliminary data.</text>
</comment>
<dbReference type="InterPro" id="IPR029040">
    <property type="entry name" value="RPABC4/Spt4"/>
</dbReference>
<feature type="domain" description="Spt4/RpoE2 zinc finger" evidence="3">
    <location>
        <begin position="3"/>
        <end position="62"/>
    </location>
</feature>
<keyword evidence="2" id="KW-0479">Metal-binding</keyword>
<keyword evidence="1 2" id="KW-0804">Transcription</keyword>
<evidence type="ECO:0000259" key="3">
    <source>
        <dbReference type="SMART" id="SM01389"/>
    </source>
</evidence>
<sequence length="62" mass="6835">MADKVCRECRSLVLSGQSCTICGSTNLSTDWNGYVVIIDPSRSQIAKKMQITLPGKYALKVR</sequence>
<dbReference type="Proteomes" id="UP000606580">
    <property type="component" value="Unassembled WGS sequence"/>
</dbReference>
<feature type="binding site" evidence="2">
    <location>
        <position position="6"/>
    </location>
    <ligand>
        <name>Zn(2+)</name>
        <dbReference type="ChEBI" id="CHEBI:29105"/>
    </ligand>
</feature>
<proteinExistence type="inferred from homology"/>
<dbReference type="GO" id="GO:0008270">
    <property type="term" value="F:zinc ion binding"/>
    <property type="evidence" value="ECO:0007669"/>
    <property type="project" value="UniProtKB-UniRule"/>
</dbReference>
<comment type="similarity">
    <text evidence="2">Belongs to the archaeal Spt4 family.</text>
</comment>
<dbReference type="Pfam" id="PF06093">
    <property type="entry name" value="Spt4"/>
    <property type="match status" value="1"/>
</dbReference>
<evidence type="ECO:0000256" key="2">
    <source>
        <dbReference type="HAMAP-Rule" id="MF_00949"/>
    </source>
</evidence>
<evidence type="ECO:0000313" key="4">
    <source>
        <dbReference type="EMBL" id="NMG82678.1"/>
    </source>
</evidence>
<dbReference type="PANTHER" id="PTHR40704:SF1">
    <property type="entry name" value="TRANSCRIPTION ELONGATION FACTOR SPT4"/>
    <property type="match status" value="1"/>
</dbReference>
<dbReference type="InterPro" id="IPR038589">
    <property type="entry name" value="Spt4_dom_sf"/>
</dbReference>
<dbReference type="EMBL" id="WNEG01000015">
    <property type="protein sequence ID" value="NMG82678.1"/>
    <property type="molecule type" value="Genomic_DNA"/>
</dbReference>
<accession>A0A848D619</accession>
<keyword evidence="2" id="KW-0862">Zinc</keyword>
<protein>
    <recommendedName>
        <fullName evidence="2">Transcription elongation factor Spt4</fullName>
    </recommendedName>
</protein>
<organism evidence="4 5">
    <name type="scientific">Candidatus Ethanoperedens thermophilum</name>
    <dbReference type="NCBI Taxonomy" id="2766897"/>
    <lineage>
        <taxon>Archaea</taxon>
        <taxon>Methanobacteriati</taxon>
        <taxon>Methanobacteriota</taxon>
        <taxon>Stenosarchaea group</taxon>
        <taxon>Methanomicrobia</taxon>
        <taxon>Methanosarcinales</taxon>
        <taxon>Methanosarcinales incertae sedis</taxon>
        <taxon>GOM Arc I cluster</taxon>
        <taxon>Candidatus Ethanoperedens</taxon>
    </lineage>
</organism>
<dbReference type="InterPro" id="IPR022800">
    <property type="entry name" value="Spt4/RpoE2_Znf"/>
</dbReference>
<dbReference type="GO" id="GO:0000428">
    <property type="term" value="C:DNA-directed RNA polymerase complex"/>
    <property type="evidence" value="ECO:0007669"/>
    <property type="project" value="UniProtKB-KW"/>
</dbReference>
<feature type="binding site" evidence="2">
    <location>
        <position position="19"/>
    </location>
    <ligand>
        <name>Zn(2+)</name>
        <dbReference type="ChEBI" id="CHEBI:29105"/>
    </ligand>
</feature>
<evidence type="ECO:0000313" key="5">
    <source>
        <dbReference type="Proteomes" id="UP000606580"/>
    </source>
</evidence>
<feature type="binding site" evidence="2">
    <location>
        <position position="9"/>
    </location>
    <ligand>
        <name>Zn(2+)</name>
        <dbReference type="ChEBI" id="CHEBI:29105"/>
    </ligand>
</feature>